<evidence type="ECO:0000313" key="4">
    <source>
        <dbReference type="EMBL" id="ABX04508.1"/>
    </source>
</evidence>
<dbReference type="SMART" id="SM00191">
    <property type="entry name" value="Int_alpha"/>
    <property type="match status" value="6"/>
</dbReference>
<keyword evidence="5" id="KW-1185">Reference proteome</keyword>
<dbReference type="Gene3D" id="2.130.10.130">
    <property type="entry name" value="Integrin alpha, N-terminal"/>
    <property type="match status" value="4"/>
</dbReference>
<dbReference type="KEGG" id="hau:Haur_1865"/>
<evidence type="ECO:0000256" key="3">
    <source>
        <dbReference type="ARBA" id="ARBA00023180"/>
    </source>
</evidence>
<dbReference type="AlphaFoldDB" id="A9B7Y0"/>
<dbReference type="GO" id="GO:0007229">
    <property type="term" value="P:integrin-mediated signaling pathway"/>
    <property type="evidence" value="ECO:0007669"/>
    <property type="project" value="UniProtKB-KW"/>
</dbReference>
<dbReference type="EMBL" id="CP000875">
    <property type="protein sequence ID" value="ABX04508.1"/>
    <property type="molecule type" value="Genomic_DNA"/>
</dbReference>
<keyword evidence="4" id="KW-0401">Integrin</keyword>
<accession>A9B7Y0</accession>
<evidence type="ECO:0000313" key="5">
    <source>
        <dbReference type="Proteomes" id="UP000000787"/>
    </source>
</evidence>
<reference evidence="4 5" key="1">
    <citation type="journal article" date="2011" name="Stand. Genomic Sci.">
        <title>Complete genome sequence of the filamentous gliding predatory bacterium Herpetosiphon aurantiacus type strain (114-95(T)).</title>
        <authorList>
            <person name="Kiss H."/>
            <person name="Nett M."/>
            <person name="Domin N."/>
            <person name="Martin K."/>
            <person name="Maresca J.A."/>
            <person name="Copeland A."/>
            <person name="Lapidus A."/>
            <person name="Lucas S."/>
            <person name="Berry K.W."/>
            <person name="Glavina Del Rio T."/>
            <person name="Dalin E."/>
            <person name="Tice H."/>
            <person name="Pitluck S."/>
            <person name="Richardson P."/>
            <person name="Bruce D."/>
            <person name="Goodwin L."/>
            <person name="Han C."/>
            <person name="Detter J.C."/>
            <person name="Schmutz J."/>
            <person name="Brettin T."/>
            <person name="Land M."/>
            <person name="Hauser L."/>
            <person name="Kyrpides N.C."/>
            <person name="Ivanova N."/>
            <person name="Goker M."/>
            <person name="Woyke T."/>
            <person name="Klenk H.P."/>
            <person name="Bryant D.A."/>
        </authorList>
    </citation>
    <scope>NUCLEOTIDE SEQUENCE [LARGE SCALE GENOMIC DNA]</scope>
    <source>
        <strain evidence="5">ATCC 23779 / DSM 785 / 114-95</strain>
    </source>
</reference>
<sequence>MDRSGFAPRWFRRIVWMVLLVQVVVIAATISSSPTSVMATAPLSSADWAAIRTLLPLEQQAYFKPSQVSETDYFGLSVAMSGDTVVVGAPYENSSTAGVQNSATPTVDELAPESGAAYVFVRNGPTWSQQAYLKASQVSIADLFGSSVAVSGDTIVVNALYEDSSTTGVQNSATPTVDEAADSAGAAYVFVRNGTTWSQQAYLKASQVSETDFFGGTVAVSGDTIVVGAHFEDSSTAGVQNSATPTVNEAADNAGAAYVFVRNGATWSQQAYLKASQVTGLSPFEEGRFGWSVAVSGDTIVVGATYEDSTTAGVQNSATPTVDELAPESGAAYVFVRNGTTWTQQAYLKASNVSMYNYFGRSVAVSGDTIVVGAPYERSNIAGVQNSATPTVDESAFTFMAGAAYVFVRNGTQWSQQAYLKASQVSSSDGFGWSVAVSGDTVVVGIPNEDSDTAGVQQSDTPVVNEDASDSGAVVVMVRNGTTWSQQAYLKASNVSSFDVFGNAVAVAGDTVIVGAPFENGSIAGIQYGSSLVVDDDVIDAGAIYSFRLPVVDPYLMYLPFVATSDRAAAQTAAQ</sequence>
<dbReference type="HOGENOM" id="CLU_025051_2_0_0"/>
<dbReference type="InParanoid" id="A9B7Y0"/>
<dbReference type="PANTHER" id="PTHR36220">
    <property type="entry name" value="UNNAMED PRODUCT"/>
    <property type="match status" value="1"/>
</dbReference>
<dbReference type="PANTHER" id="PTHR36220:SF1">
    <property type="entry name" value="GAMMA TUBULIN COMPLEX COMPONENT C-TERMINAL DOMAIN-CONTAINING PROTEIN"/>
    <property type="match status" value="1"/>
</dbReference>
<dbReference type="BioCyc" id="HAUR316274:GHYA-1894-MONOMER"/>
<organism evidence="4 5">
    <name type="scientific">Herpetosiphon aurantiacus (strain ATCC 23779 / DSM 785 / 114-95)</name>
    <dbReference type="NCBI Taxonomy" id="316274"/>
    <lineage>
        <taxon>Bacteria</taxon>
        <taxon>Bacillati</taxon>
        <taxon>Chloroflexota</taxon>
        <taxon>Chloroflexia</taxon>
        <taxon>Herpetosiphonales</taxon>
        <taxon>Herpetosiphonaceae</taxon>
        <taxon>Herpetosiphon</taxon>
    </lineage>
</organism>
<keyword evidence="1" id="KW-0732">Signal</keyword>
<dbReference type="SUPFAM" id="SSF69318">
    <property type="entry name" value="Integrin alpha N-terminal domain"/>
    <property type="match status" value="2"/>
</dbReference>
<dbReference type="Pfam" id="PF14312">
    <property type="entry name" value="FG-GAP_2"/>
    <property type="match status" value="7"/>
</dbReference>
<gene>
    <name evidence="4" type="ordered locus">Haur_1865</name>
</gene>
<keyword evidence="2" id="KW-0677">Repeat</keyword>
<protein>
    <submittedName>
        <fullName evidence="4">Integrin alpha beta-propellor repeat protein</fullName>
    </submittedName>
</protein>
<evidence type="ECO:0000256" key="1">
    <source>
        <dbReference type="ARBA" id="ARBA00022729"/>
    </source>
</evidence>
<dbReference type="InterPro" id="IPR028994">
    <property type="entry name" value="Integrin_alpha_N"/>
</dbReference>
<dbReference type="InterPro" id="IPR013517">
    <property type="entry name" value="FG-GAP"/>
</dbReference>
<keyword evidence="3" id="KW-0325">Glycoprotein</keyword>
<dbReference type="Proteomes" id="UP000000787">
    <property type="component" value="Chromosome"/>
</dbReference>
<dbReference type="eggNOG" id="COG2304">
    <property type="taxonomic scope" value="Bacteria"/>
</dbReference>
<proteinExistence type="predicted"/>
<dbReference type="STRING" id="316274.Haur_1865"/>
<name>A9B7Y0_HERA2</name>
<evidence type="ECO:0000256" key="2">
    <source>
        <dbReference type="ARBA" id="ARBA00022737"/>
    </source>
</evidence>
<dbReference type="InterPro" id="IPR013519">
    <property type="entry name" value="Int_alpha_beta-p"/>
</dbReference>